<dbReference type="InterPro" id="IPR038765">
    <property type="entry name" value="Papain-like_cys_pep_sf"/>
</dbReference>
<dbReference type="InterPro" id="IPR010846">
    <property type="entry name" value="AmiA-like"/>
</dbReference>
<proteinExistence type="predicted"/>
<dbReference type="EMBL" id="LN868938">
    <property type="protein sequence ID" value="CRY78940.1"/>
    <property type="molecule type" value="Genomic_DNA"/>
</dbReference>
<dbReference type="KEGG" id="nfr:ERS450000_03204"/>
<name>A0A0H5NT43_NOCFR</name>
<dbReference type="SUPFAM" id="SSF54001">
    <property type="entry name" value="Cysteine proteinases"/>
    <property type="match status" value="1"/>
</dbReference>
<protein>
    <submittedName>
        <fullName evidence="1">Protein of uncharacterized function (DUF1460)</fullName>
    </submittedName>
</protein>
<accession>A0A0H5NT43</accession>
<evidence type="ECO:0000313" key="2">
    <source>
        <dbReference type="Proteomes" id="UP000057820"/>
    </source>
</evidence>
<reference evidence="2" key="1">
    <citation type="submission" date="2015-03" db="EMBL/GenBank/DDBJ databases">
        <authorList>
            <consortium name="Pathogen Informatics"/>
        </authorList>
    </citation>
    <scope>NUCLEOTIDE SEQUENCE [LARGE SCALE GENOMIC DNA]</scope>
    <source>
        <strain evidence="2">NCTC11134</strain>
    </source>
</reference>
<dbReference type="Proteomes" id="UP000057820">
    <property type="component" value="Chromosome 1"/>
</dbReference>
<dbReference type="AlphaFoldDB" id="A0A0H5NT43"/>
<sequence>MRFLARALAVVIALVCGLVPLLPTAVAAPGVAVDEVTARRIDELLAVRAASAGLPTGELLEALSRPLLGTPYGANMLIGSAGEPEQLVVDLRRVDCFTFLDYVAALSRSGDRDDFVRHLIETRYAGGQVDFAHRKHFFTDWAHVDRIAATDITASLSPATVTVTKHLNAKADGSAYLPGLPVVDRTLGFIPAAAVDAAVLAGLRTGDFLGAYADAPGLDVTHVGLVVQTPDGPVFRNASSVPGVDRVVDTPLTDYLRTVPGIVVLRPN</sequence>
<dbReference type="Gene3D" id="1.10.3670.10">
    <property type="entry name" value="Putative xylanase like domain"/>
    <property type="match status" value="1"/>
</dbReference>
<dbReference type="Gene3D" id="2.30.260.10">
    <property type="entry name" value="putative xylanase like domain"/>
    <property type="match status" value="1"/>
</dbReference>
<dbReference type="Pfam" id="PF07313">
    <property type="entry name" value="AmiA-like"/>
    <property type="match status" value="1"/>
</dbReference>
<evidence type="ECO:0000313" key="1">
    <source>
        <dbReference type="EMBL" id="CRY78940.1"/>
    </source>
</evidence>
<gene>
    <name evidence="1" type="ORF">ERS450000_03204</name>
</gene>
<organism evidence="1 2">
    <name type="scientific">Nocardia farcinica</name>
    <dbReference type="NCBI Taxonomy" id="37329"/>
    <lineage>
        <taxon>Bacteria</taxon>
        <taxon>Bacillati</taxon>
        <taxon>Actinomycetota</taxon>
        <taxon>Actinomycetes</taxon>
        <taxon>Mycobacteriales</taxon>
        <taxon>Nocardiaceae</taxon>
        <taxon>Nocardia</taxon>
    </lineage>
</organism>
<dbReference type="RefSeq" id="WP_060593069.1">
    <property type="nucleotide sequence ID" value="NZ_CP031418.1"/>
</dbReference>